<keyword evidence="5 13" id="KW-0812">Transmembrane</keyword>
<dbReference type="InterPro" id="IPR006028">
    <property type="entry name" value="GABAA/Glycine_rcpt"/>
</dbReference>
<keyword evidence="9 13" id="KW-0472">Membrane</keyword>
<dbReference type="PANTHER" id="PTHR18945">
    <property type="entry name" value="NEUROTRANSMITTER GATED ION CHANNEL"/>
    <property type="match status" value="1"/>
</dbReference>
<dbReference type="InterPro" id="IPR036719">
    <property type="entry name" value="Neuro-gated_channel_TM_sf"/>
</dbReference>
<dbReference type="SUPFAM" id="SSF90112">
    <property type="entry name" value="Neurotransmitter-gated ion-channel transmembrane pore"/>
    <property type="match status" value="1"/>
</dbReference>
<comment type="subcellular location">
    <subcellularLocation>
        <location evidence="2">Cell membrane</location>
    </subcellularLocation>
    <subcellularLocation>
        <location evidence="1">Membrane</location>
        <topology evidence="1">Multi-pass membrane protein</topology>
    </subcellularLocation>
</comment>
<evidence type="ECO:0000256" key="3">
    <source>
        <dbReference type="ARBA" id="ARBA00022448"/>
    </source>
</evidence>
<dbReference type="SUPFAM" id="SSF63712">
    <property type="entry name" value="Nicotinic receptor ligand binding domain-like"/>
    <property type="match status" value="1"/>
</dbReference>
<evidence type="ECO:0000256" key="9">
    <source>
        <dbReference type="ARBA" id="ARBA00023136"/>
    </source>
</evidence>
<accession>A0A0R3S291</accession>
<keyword evidence="6" id="KW-0732">Signal</keyword>
<evidence type="ECO:0000256" key="10">
    <source>
        <dbReference type="ARBA" id="ARBA00023180"/>
    </source>
</evidence>
<dbReference type="STRING" id="1147741.A0A0R3S291"/>
<dbReference type="InterPro" id="IPR006029">
    <property type="entry name" value="Neurotrans-gated_channel_TM"/>
</dbReference>
<evidence type="ECO:0000256" key="8">
    <source>
        <dbReference type="ARBA" id="ARBA00023065"/>
    </source>
</evidence>
<dbReference type="InterPro" id="IPR006202">
    <property type="entry name" value="Neur_chan_lig-bd"/>
</dbReference>
<evidence type="ECO:0000256" key="11">
    <source>
        <dbReference type="ARBA" id="ARBA00023303"/>
    </source>
</evidence>
<dbReference type="Pfam" id="PF02931">
    <property type="entry name" value="Neur_chan_LBD"/>
    <property type="match status" value="1"/>
</dbReference>
<feature type="transmembrane region" description="Helical" evidence="13">
    <location>
        <begin position="269"/>
        <end position="290"/>
    </location>
</feature>
<dbReference type="FunFam" id="2.70.170.10:FF:000035">
    <property type="entry name" value="Ligand-Gated ion Channel"/>
    <property type="match status" value="1"/>
</dbReference>
<evidence type="ECO:0000256" key="12">
    <source>
        <dbReference type="ARBA" id="ARBA00061606"/>
    </source>
</evidence>
<keyword evidence="3 13" id="KW-0813">Transport</keyword>
<evidence type="ECO:0000256" key="2">
    <source>
        <dbReference type="ARBA" id="ARBA00004236"/>
    </source>
</evidence>
<evidence type="ECO:0000256" key="13">
    <source>
        <dbReference type="RuleBase" id="RU000687"/>
    </source>
</evidence>
<evidence type="ECO:0000256" key="7">
    <source>
        <dbReference type="ARBA" id="ARBA00022989"/>
    </source>
</evidence>
<keyword evidence="7 13" id="KW-1133">Transmembrane helix</keyword>
<proteinExistence type="inferred from homology"/>
<dbReference type="Pfam" id="PF02932">
    <property type="entry name" value="Neur_chan_memb"/>
    <property type="match status" value="1"/>
</dbReference>
<comment type="caution">
    <text evidence="13">Lacks conserved residue(s) required for the propagation of feature annotation.</text>
</comment>
<keyword evidence="4" id="KW-1003">Cell membrane</keyword>
<keyword evidence="16" id="KW-1185">Reference proteome</keyword>
<dbReference type="GO" id="GO:0005886">
    <property type="term" value="C:plasma membrane"/>
    <property type="evidence" value="ECO:0007669"/>
    <property type="project" value="UniProtKB-SubCell"/>
</dbReference>
<organism evidence="16 17">
    <name type="scientific">Elaeophora elaphi</name>
    <dbReference type="NCBI Taxonomy" id="1147741"/>
    <lineage>
        <taxon>Eukaryota</taxon>
        <taxon>Metazoa</taxon>
        <taxon>Ecdysozoa</taxon>
        <taxon>Nematoda</taxon>
        <taxon>Chromadorea</taxon>
        <taxon>Rhabditida</taxon>
        <taxon>Spirurina</taxon>
        <taxon>Spiruromorpha</taxon>
        <taxon>Filarioidea</taxon>
        <taxon>Onchocercidae</taxon>
        <taxon>Elaeophora</taxon>
    </lineage>
</organism>
<dbReference type="CDD" id="cd19049">
    <property type="entry name" value="LGIC_TM_anion"/>
    <property type="match status" value="1"/>
</dbReference>
<evidence type="ECO:0000256" key="5">
    <source>
        <dbReference type="ARBA" id="ARBA00022692"/>
    </source>
</evidence>
<evidence type="ECO:0000256" key="4">
    <source>
        <dbReference type="ARBA" id="ARBA00022475"/>
    </source>
</evidence>
<reference evidence="17" key="1">
    <citation type="submission" date="2017-02" db="UniProtKB">
        <authorList>
            <consortium name="WormBaseParasite"/>
        </authorList>
    </citation>
    <scope>IDENTIFICATION</scope>
</reference>
<evidence type="ECO:0000313" key="17">
    <source>
        <dbReference type="WBParaSite" id="EEL_0000881801-mRNA-1"/>
    </source>
</evidence>
<dbReference type="InterPro" id="IPR018000">
    <property type="entry name" value="Neurotransmitter_ion_chnl_CS"/>
</dbReference>
<comment type="similarity">
    <text evidence="12 13">Belongs to the ligand-gated ion channel (TC 1.A.9) family.</text>
</comment>
<evidence type="ECO:0000259" key="15">
    <source>
        <dbReference type="Pfam" id="PF02932"/>
    </source>
</evidence>
<dbReference type="GO" id="GO:0005230">
    <property type="term" value="F:extracellular ligand-gated monoatomic ion channel activity"/>
    <property type="evidence" value="ECO:0007669"/>
    <property type="project" value="InterPro"/>
</dbReference>
<feature type="transmembrane region" description="Helical" evidence="13">
    <location>
        <begin position="208"/>
        <end position="230"/>
    </location>
</feature>
<dbReference type="PRINTS" id="PR00253">
    <property type="entry name" value="GABAARECEPTR"/>
</dbReference>
<dbReference type="WBParaSite" id="EEL_0000881801-mRNA-1">
    <property type="protein sequence ID" value="EEL_0000881801-mRNA-1"/>
    <property type="gene ID" value="EEL_0000881801"/>
</dbReference>
<sequence>MGHIISVLLSDYDIHLLPSNDSVNVTIEMHVQGITSISELTGDFELDFMYSEIWEDLRLSFKHLNICATNITLKSEFRKRIWTPDTCIINSRHSEVHSSPSENTFIILYENGMIWNNFRLKVKAPCKMDLRMFPFDSIHCQLAFESYSFNTDEVRLFWHEKPLTMMQLIELPDFELTGWLTDHERLEYPNGEWDRVVVEFKFARRYGFYLFHSYFPTSLTVISSWVGFFFDARAASARITLGVSSLLAVSFQFGSVLSHLPRASYIKCLDVWMITSVIFIFSTIIELAVVCRLNRYECEKQVGSNVIRQWVNQTREKNQNTYSNDSNTKGTRRQNVSPVISLANSYKSENTRMDPHFANNSKEQTSQKYRLFKWPIIDIRKLLGQFRVQQCTITSTQV</sequence>
<evidence type="ECO:0000313" key="16">
    <source>
        <dbReference type="Proteomes" id="UP000050640"/>
    </source>
</evidence>
<feature type="transmembrane region" description="Helical" evidence="13">
    <location>
        <begin position="236"/>
        <end position="257"/>
    </location>
</feature>
<feature type="domain" description="Neurotransmitter-gated ion-channel ligand-binding" evidence="14">
    <location>
        <begin position="3"/>
        <end position="205"/>
    </location>
</feature>
<evidence type="ECO:0000256" key="6">
    <source>
        <dbReference type="ARBA" id="ARBA00022729"/>
    </source>
</evidence>
<keyword evidence="8 13" id="KW-0406">Ion transport</keyword>
<dbReference type="Gene3D" id="1.20.58.390">
    <property type="entry name" value="Neurotransmitter-gated ion-channel transmembrane domain"/>
    <property type="match status" value="1"/>
</dbReference>
<dbReference type="AlphaFoldDB" id="A0A0R3S291"/>
<name>A0A0R3S291_9BILA</name>
<dbReference type="PROSITE" id="PS00236">
    <property type="entry name" value="NEUROTR_ION_CHANNEL"/>
    <property type="match status" value="1"/>
</dbReference>
<dbReference type="Gene3D" id="2.70.170.10">
    <property type="entry name" value="Neurotransmitter-gated ion-channel ligand-binding domain"/>
    <property type="match status" value="1"/>
</dbReference>
<dbReference type="InterPro" id="IPR036734">
    <property type="entry name" value="Neur_chan_lig-bd_sf"/>
</dbReference>
<dbReference type="GO" id="GO:0004888">
    <property type="term" value="F:transmembrane signaling receptor activity"/>
    <property type="evidence" value="ECO:0007669"/>
    <property type="project" value="InterPro"/>
</dbReference>
<dbReference type="PRINTS" id="PR00252">
    <property type="entry name" value="NRIONCHANNEL"/>
</dbReference>
<dbReference type="Proteomes" id="UP000050640">
    <property type="component" value="Unplaced"/>
</dbReference>
<keyword evidence="10" id="KW-0325">Glycoprotein</keyword>
<keyword evidence="11 13" id="KW-0407">Ion channel</keyword>
<evidence type="ECO:0000259" key="14">
    <source>
        <dbReference type="Pfam" id="PF02931"/>
    </source>
</evidence>
<protein>
    <submittedName>
        <fullName evidence="17">Neur_chan_LBD domain-containing protein</fullName>
    </submittedName>
</protein>
<evidence type="ECO:0000256" key="1">
    <source>
        <dbReference type="ARBA" id="ARBA00004141"/>
    </source>
</evidence>
<dbReference type="CDD" id="cd18990">
    <property type="entry name" value="LGIC_ECD_GABAAR"/>
    <property type="match status" value="1"/>
</dbReference>
<dbReference type="InterPro" id="IPR006201">
    <property type="entry name" value="Neur_channel"/>
</dbReference>
<feature type="domain" description="Neurotransmitter-gated ion-channel transmembrane" evidence="15">
    <location>
        <begin position="214"/>
        <end position="361"/>
    </location>
</feature>
<dbReference type="InterPro" id="IPR038050">
    <property type="entry name" value="Neuro_actylchol_rec"/>
</dbReference>